<evidence type="ECO:0000313" key="9">
    <source>
        <dbReference type="Proteomes" id="UP000284706"/>
    </source>
</evidence>
<feature type="domain" description="C3H1-type" evidence="7">
    <location>
        <begin position="578"/>
        <end position="606"/>
    </location>
</feature>
<feature type="region of interest" description="Disordered" evidence="6">
    <location>
        <begin position="745"/>
        <end position="787"/>
    </location>
</feature>
<dbReference type="GO" id="GO:0008270">
    <property type="term" value="F:zinc ion binding"/>
    <property type="evidence" value="ECO:0007669"/>
    <property type="project" value="UniProtKB-KW"/>
</dbReference>
<feature type="zinc finger region" description="C3H1-type" evidence="5">
    <location>
        <begin position="578"/>
        <end position="606"/>
    </location>
</feature>
<keyword evidence="1 5" id="KW-0479">Metal-binding</keyword>
<dbReference type="FunFam" id="4.10.1000.10:FF:000001">
    <property type="entry name" value="zinc finger CCCH domain-containing protein 15-like"/>
    <property type="match status" value="1"/>
</dbReference>
<dbReference type="SMART" id="SM00356">
    <property type="entry name" value="ZnF_C3H1"/>
    <property type="match status" value="2"/>
</dbReference>
<dbReference type="FunFam" id="4.10.1000.10:FF:000002">
    <property type="entry name" value="Zinc finger protein 36, C3H1 type-like 1"/>
    <property type="match status" value="1"/>
</dbReference>
<name>A0A409VIN9_9AGAR</name>
<keyword evidence="2" id="KW-0677">Repeat</keyword>
<feature type="region of interest" description="Disordered" evidence="6">
    <location>
        <begin position="139"/>
        <end position="250"/>
    </location>
</feature>
<evidence type="ECO:0000256" key="4">
    <source>
        <dbReference type="ARBA" id="ARBA00022833"/>
    </source>
</evidence>
<dbReference type="Pfam" id="PF00642">
    <property type="entry name" value="zf-CCCH"/>
    <property type="match status" value="2"/>
</dbReference>
<organism evidence="8 9">
    <name type="scientific">Gymnopilus dilepis</name>
    <dbReference type="NCBI Taxonomy" id="231916"/>
    <lineage>
        <taxon>Eukaryota</taxon>
        <taxon>Fungi</taxon>
        <taxon>Dikarya</taxon>
        <taxon>Basidiomycota</taxon>
        <taxon>Agaricomycotina</taxon>
        <taxon>Agaricomycetes</taxon>
        <taxon>Agaricomycetidae</taxon>
        <taxon>Agaricales</taxon>
        <taxon>Agaricineae</taxon>
        <taxon>Hymenogastraceae</taxon>
        <taxon>Gymnopilus</taxon>
    </lineage>
</organism>
<evidence type="ECO:0000313" key="8">
    <source>
        <dbReference type="EMBL" id="PPQ66103.1"/>
    </source>
</evidence>
<evidence type="ECO:0000256" key="6">
    <source>
        <dbReference type="SAM" id="MobiDB-lite"/>
    </source>
</evidence>
<dbReference type="GO" id="GO:0003729">
    <property type="term" value="F:mRNA binding"/>
    <property type="evidence" value="ECO:0007669"/>
    <property type="project" value="InterPro"/>
</dbReference>
<feature type="region of interest" description="Disordered" evidence="6">
    <location>
        <begin position="504"/>
        <end position="535"/>
    </location>
</feature>
<dbReference type="Gene3D" id="4.10.1000.10">
    <property type="entry name" value="Zinc finger, CCCH-type"/>
    <property type="match status" value="2"/>
</dbReference>
<feature type="compositionally biased region" description="Low complexity" evidence="6">
    <location>
        <begin position="751"/>
        <end position="760"/>
    </location>
</feature>
<protein>
    <recommendedName>
        <fullName evidence="7">C3H1-type domain-containing protein</fullName>
    </recommendedName>
</protein>
<evidence type="ECO:0000256" key="1">
    <source>
        <dbReference type="ARBA" id="ARBA00022723"/>
    </source>
</evidence>
<feature type="compositionally biased region" description="Polar residues" evidence="6">
    <location>
        <begin position="838"/>
        <end position="847"/>
    </location>
</feature>
<feature type="compositionally biased region" description="Polar residues" evidence="6">
    <location>
        <begin position="197"/>
        <end position="215"/>
    </location>
</feature>
<sequence length="861" mass="92493">MYATVTHPSAATPQFHHTLSSQELLSPASFPNRPLAFKDSFGWFYPYDSSARVGPENWPEPLLDTTVQADTTPSQLPAPLKKLLTPTTYNMPSRTTENPDGTSVAGAGRRWLLNSSGQLVDAEAESATWDLADNIGRLKIGDVTPDNGDARAPIRTPPKSKLPAAMNQLNDSSPLDSSSTTSVGSSPHVPEHPISHSRGSSADTTLSSSRDSISGNALLAHPPPPLKSAGVPAAEAKERPHSFSGGLSSADLRRLQQVGDNEHDRQMQQQWTQNQYREQNAEQLSYPSLSNQVHRPIPQQAFNYPNPQLPQPGDREEAQAQLDYNAAQQQRNFAAIPPHVNHAMPNPGVPGVPPQYARPNGGVPPVNYRQPARNFAPQGPSPPGLGYGGAHTSHLSLGNTQQLYEMMLPAPPHESHPAVTRVQQQHNVFRGNHHHSASDPSALRDVAALQLLNNNMQTFNPSMFQPGMPPAMPLYPNQYYGAQDLAVQQVMAARLQAQYTGPYSVAPATPNPPSESGVVGSPTSSSGATGPSANNRKLGLYKTELCRSWEEKGSCRYGAKCQFAHGEDELRKVQRHPKYKTEICKTFWVSGSCPYGKRCCFIHTELSTMPGAGGTGDSTPPLPQQQEGRDPNSEPDVPAPVSLLTRIAQRPQQESSTNSTSTPVDVNSNNSFQFTRPPTGSLRVDTTVLDGVSMKQNKSAYPSFAGNGILLPAPEHITAKSPAPVTAGPDLGRHNLARMEIVGYPNHQKKNSTSSTTNSNPRHSFSGSDVDLNFSPSPPASGHAFAHNANDAVQPTPTRVNGHVRAGSAGNWGSISRSSHLSAASAYPHATSAAGEIMSNSPWSSTELAVGSTRLHEKNWA</sequence>
<dbReference type="PROSITE" id="PS50103">
    <property type="entry name" value="ZF_C3H1"/>
    <property type="match status" value="2"/>
</dbReference>
<dbReference type="AlphaFoldDB" id="A0A409VIN9"/>
<dbReference type="InParanoid" id="A0A409VIN9"/>
<evidence type="ECO:0000256" key="3">
    <source>
        <dbReference type="ARBA" id="ARBA00022771"/>
    </source>
</evidence>
<dbReference type="InterPro" id="IPR045877">
    <property type="entry name" value="ZFP36-like"/>
</dbReference>
<dbReference type="InterPro" id="IPR000571">
    <property type="entry name" value="Znf_CCCH"/>
</dbReference>
<accession>A0A409VIN9</accession>
<dbReference type="OrthoDB" id="410307at2759"/>
<feature type="region of interest" description="Disordered" evidence="6">
    <location>
        <begin position="836"/>
        <end position="861"/>
    </location>
</feature>
<keyword evidence="9" id="KW-1185">Reference proteome</keyword>
<dbReference type="STRING" id="231916.A0A409VIN9"/>
<dbReference type="SUPFAM" id="SSF90229">
    <property type="entry name" value="CCCH zinc finger"/>
    <property type="match status" value="2"/>
</dbReference>
<keyword evidence="4 5" id="KW-0862">Zinc</keyword>
<evidence type="ECO:0000256" key="5">
    <source>
        <dbReference type="PROSITE-ProRule" id="PRU00723"/>
    </source>
</evidence>
<dbReference type="PANTHER" id="PTHR12547:SF18">
    <property type="entry name" value="PROTEIN TIS11"/>
    <property type="match status" value="1"/>
</dbReference>
<dbReference type="PANTHER" id="PTHR12547">
    <property type="entry name" value="CCCH ZINC FINGER/TIS11-RELATED"/>
    <property type="match status" value="1"/>
</dbReference>
<dbReference type="InterPro" id="IPR036855">
    <property type="entry name" value="Znf_CCCH_sf"/>
</dbReference>
<proteinExistence type="predicted"/>
<feature type="compositionally biased region" description="Low complexity" evidence="6">
    <location>
        <begin position="514"/>
        <end position="533"/>
    </location>
</feature>
<dbReference type="Proteomes" id="UP000284706">
    <property type="component" value="Unassembled WGS sequence"/>
</dbReference>
<reference evidence="8 9" key="1">
    <citation type="journal article" date="2018" name="Evol. Lett.">
        <title>Horizontal gene cluster transfer increased hallucinogenic mushroom diversity.</title>
        <authorList>
            <person name="Reynolds H.T."/>
            <person name="Vijayakumar V."/>
            <person name="Gluck-Thaler E."/>
            <person name="Korotkin H.B."/>
            <person name="Matheny P.B."/>
            <person name="Slot J.C."/>
        </authorList>
    </citation>
    <scope>NUCLEOTIDE SEQUENCE [LARGE SCALE GENOMIC DNA]</scope>
    <source>
        <strain evidence="8 9">SRW20</strain>
    </source>
</reference>
<feature type="compositionally biased region" description="Low complexity" evidence="6">
    <location>
        <begin position="171"/>
        <end position="187"/>
    </location>
</feature>
<evidence type="ECO:0000259" key="7">
    <source>
        <dbReference type="PROSITE" id="PS50103"/>
    </source>
</evidence>
<feature type="region of interest" description="Disordered" evidence="6">
    <location>
        <begin position="611"/>
        <end position="679"/>
    </location>
</feature>
<feature type="domain" description="C3H1-type" evidence="7">
    <location>
        <begin position="540"/>
        <end position="568"/>
    </location>
</feature>
<feature type="zinc finger region" description="C3H1-type" evidence="5">
    <location>
        <begin position="540"/>
        <end position="568"/>
    </location>
</feature>
<gene>
    <name evidence="8" type="ORF">CVT26_010904</name>
</gene>
<evidence type="ECO:0000256" key="2">
    <source>
        <dbReference type="ARBA" id="ARBA00022737"/>
    </source>
</evidence>
<comment type="caution">
    <text evidence="8">The sequence shown here is derived from an EMBL/GenBank/DDBJ whole genome shotgun (WGS) entry which is preliminary data.</text>
</comment>
<keyword evidence="3 5" id="KW-0863">Zinc-finger</keyword>
<dbReference type="EMBL" id="NHYE01005638">
    <property type="protein sequence ID" value="PPQ66103.1"/>
    <property type="molecule type" value="Genomic_DNA"/>
</dbReference>
<feature type="compositionally biased region" description="Polar residues" evidence="6">
    <location>
        <begin position="650"/>
        <end position="678"/>
    </location>
</feature>